<accession>A0A0D3FNG3</accession>
<organism evidence="2">
    <name type="scientific">Oryza barthii</name>
    <dbReference type="NCBI Taxonomy" id="65489"/>
    <lineage>
        <taxon>Eukaryota</taxon>
        <taxon>Viridiplantae</taxon>
        <taxon>Streptophyta</taxon>
        <taxon>Embryophyta</taxon>
        <taxon>Tracheophyta</taxon>
        <taxon>Spermatophyta</taxon>
        <taxon>Magnoliopsida</taxon>
        <taxon>Liliopsida</taxon>
        <taxon>Poales</taxon>
        <taxon>Poaceae</taxon>
        <taxon>BOP clade</taxon>
        <taxon>Oryzoideae</taxon>
        <taxon>Oryzeae</taxon>
        <taxon>Oryzinae</taxon>
        <taxon>Oryza</taxon>
    </lineage>
</organism>
<dbReference type="PANTHER" id="PTHR33086:SF94">
    <property type="entry name" value="EXPRESSED PROTEIN"/>
    <property type="match status" value="1"/>
</dbReference>
<evidence type="ECO:0000259" key="1">
    <source>
        <dbReference type="Pfam" id="PF07762"/>
    </source>
</evidence>
<evidence type="ECO:0000313" key="3">
    <source>
        <dbReference type="Proteomes" id="UP000026960"/>
    </source>
</evidence>
<keyword evidence="3" id="KW-1185">Reference proteome</keyword>
<dbReference type="InterPro" id="IPR011676">
    <property type="entry name" value="DUF1618"/>
</dbReference>
<dbReference type="Proteomes" id="UP000026960">
    <property type="component" value="Chromosome 3"/>
</dbReference>
<dbReference type="HOGENOM" id="CLU_028502_2_1_1"/>
<proteinExistence type="predicted"/>
<reference evidence="2" key="1">
    <citation type="journal article" date="2009" name="Rice">
        <title>De Novo Next Generation Sequencing of Plant Genomes.</title>
        <authorList>
            <person name="Rounsley S."/>
            <person name="Marri P.R."/>
            <person name="Yu Y."/>
            <person name="He R."/>
            <person name="Sisneros N."/>
            <person name="Goicoechea J.L."/>
            <person name="Lee S.J."/>
            <person name="Angelova A."/>
            <person name="Kudrna D."/>
            <person name="Luo M."/>
            <person name="Affourtit J."/>
            <person name="Desany B."/>
            <person name="Knight J."/>
            <person name="Niazi F."/>
            <person name="Egholm M."/>
            <person name="Wing R.A."/>
        </authorList>
    </citation>
    <scope>NUCLEOTIDE SEQUENCE [LARGE SCALE GENOMIC DNA]</scope>
    <source>
        <strain evidence="2">cv. IRGC 105608</strain>
    </source>
</reference>
<name>A0A0D3FNG3_9ORYZ</name>
<reference evidence="2" key="2">
    <citation type="submission" date="2015-03" db="UniProtKB">
        <authorList>
            <consortium name="EnsemblPlants"/>
        </authorList>
    </citation>
    <scope>IDENTIFICATION</scope>
</reference>
<sequence>MAAAAAAARSLPPWVVLDRNAFLHKPDDEEEEDPGWATIRCETTAYVTLRANVEGLRPVDELAPFGDGLKLLALVADPPRASRLSIRLDGDPDEEDRRGFRSSVLLADAGFIVLSSCLPDTRGHKSYLVCDVAAADNAASLKMLPTLPMRFLPSVTYCPLPVRQQPDADGGGYLLAIFAMDMDADAEADGYLPQVLCLLPSSAPFDRRRWGTRRPIFPSEKPKSFTAHQTFSFQGSAYWVDLGQDILFCSCHDLMSGTNNINNDDDDDDDLQFGYIQLPDGCYVGFDSLYLTHLPSQYRDIRCISHSIRFVSIEGYNTDPPYDMLLSMWDLTPSSRQWHKVGSIHVGSLWEQEGFRRSGLPTNTSPTQPMLSSEEDGVVYLMAGDFYEEDEKHRSLHVFSVDMTTCEFASAWRLPPWRHSGPPSLIGSDIFKHLKMDNLCQLVPPNTRAKVLPRPPKRDRGEGNVITVRPRKVQRVHHQGENV</sequence>
<evidence type="ECO:0000313" key="2">
    <source>
        <dbReference type="EnsemblPlants" id="OBART03G32500.1"/>
    </source>
</evidence>
<protein>
    <recommendedName>
        <fullName evidence="1">DUF1618 domain-containing protein</fullName>
    </recommendedName>
</protein>
<dbReference type="Pfam" id="PF07762">
    <property type="entry name" value="DUF1618"/>
    <property type="match status" value="1"/>
</dbReference>
<dbReference type="PANTHER" id="PTHR33086">
    <property type="entry name" value="OS05G0468200 PROTEIN-RELATED"/>
    <property type="match status" value="1"/>
</dbReference>
<dbReference type="Gramene" id="OBART03G32500.1">
    <property type="protein sequence ID" value="OBART03G32500.1"/>
    <property type="gene ID" value="OBART03G32500"/>
</dbReference>
<dbReference type="PaxDb" id="65489-OBART03G32500.1"/>
<feature type="domain" description="DUF1618" evidence="1">
    <location>
        <begin position="239"/>
        <end position="380"/>
    </location>
</feature>
<dbReference type="AlphaFoldDB" id="A0A0D3FNG3"/>
<dbReference type="EnsemblPlants" id="OBART03G32500.1">
    <property type="protein sequence ID" value="OBART03G32500.1"/>
    <property type="gene ID" value="OBART03G32500"/>
</dbReference>